<dbReference type="SUPFAM" id="SSF52047">
    <property type="entry name" value="RNI-like"/>
    <property type="match status" value="1"/>
</dbReference>
<dbReference type="InterPro" id="IPR001611">
    <property type="entry name" value="Leu-rich_rpt"/>
</dbReference>
<feature type="compositionally biased region" description="Basic and acidic residues" evidence="10">
    <location>
        <begin position="67"/>
        <end position="76"/>
    </location>
</feature>
<evidence type="ECO:0000256" key="2">
    <source>
        <dbReference type="ARBA" id="ARBA00022475"/>
    </source>
</evidence>
<dbReference type="InterPro" id="IPR051809">
    <property type="entry name" value="Plant_receptor-like_S/T_kinase"/>
</dbReference>
<evidence type="ECO:0000256" key="5">
    <source>
        <dbReference type="ARBA" id="ARBA00022729"/>
    </source>
</evidence>
<reference evidence="12 13" key="2">
    <citation type="journal article" date="2017" name="Genome Biol.">
        <title>New reference genome sequences of hot pepper reveal the massive evolution of plant disease-resistance genes by retroduplication.</title>
        <authorList>
            <person name="Kim S."/>
            <person name="Park J."/>
            <person name="Yeom S.I."/>
            <person name="Kim Y.M."/>
            <person name="Seo E."/>
            <person name="Kim K.T."/>
            <person name="Kim M.S."/>
            <person name="Lee J.M."/>
            <person name="Cheong K."/>
            <person name="Shin H.S."/>
            <person name="Kim S.B."/>
            <person name="Han K."/>
            <person name="Lee J."/>
            <person name="Park M."/>
            <person name="Lee H.A."/>
            <person name="Lee H.Y."/>
            <person name="Lee Y."/>
            <person name="Oh S."/>
            <person name="Lee J.H."/>
            <person name="Choi E."/>
            <person name="Choi E."/>
            <person name="Lee S.E."/>
            <person name="Jeon J."/>
            <person name="Kim H."/>
            <person name="Choi G."/>
            <person name="Song H."/>
            <person name="Lee J."/>
            <person name="Lee S.C."/>
            <person name="Kwon J.K."/>
            <person name="Lee H.Y."/>
            <person name="Koo N."/>
            <person name="Hong Y."/>
            <person name="Kim R.W."/>
            <person name="Kang W.H."/>
            <person name="Huh J.H."/>
            <person name="Kang B.C."/>
            <person name="Yang T.J."/>
            <person name="Lee Y.H."/>
            <person name="Bennetzen J.L."/>
            <person name="Choi D."/>
        </authorList>
    </citation>
    <scope>NUCLEOTIDE SEQUENCE [LARGE SCALE GENOMIC DNA]</scope>
    <source>
        <strain evidence="13">cv. CM334</strain>
    </source>
</reference>
<evidence type="ECO:0000256" key="6">
    <source>
        <dbReference type="ARBA" id="ARBA00022737"/>
    </source>
</evidence>
<keyword evidence="7" id="KW-1133">Transmembrane helix</keyword>
<sequence>MVDCVFIGYVKSCKACRFLVHKSEHLDINENMVIESDNAKFFENIYSYKLRHEQSSGGSKQPGDESIENKHNKENPRCSTRQRMSTSFGLDFVTFLLENEPQTFKEAMASSNLSFWKQAVNSEIDSILSNHTWELVDFPPRNKPLGSKWIFKRKMKMDGEIPKEISNLVELEELDLADNSFSGQLDMEIFNISGLRIIDLTDNNISGSLPPNIGCILPNIEELYLNDLTNLVGTIPHSISNCSKLTILDLAGNKLTSLIPKSLGYLTHLQILILEEKNLTSDSSFSFLSSLTSCRNLTLLVRSFNPLNGVLPASMGNLSTSLRTFVANSCKIQGRIPNEVGNLSSLLFLYLSGNNLVGSIPTSIGNLRNLQRFDLTNNKLSGFIGDYICKLQHLGDIYFGHNHLSGSLPYCLGNITSLREIHLGSNKLSSNIPPSLVNLQDLVVLDLSSKDMVGSLPPEIGNLKDVTLIDVAVNQFSNCKLWGTYL</sequence>
<keyword evidence="5" id="KW-0732">Signal</keyword>
<keyword evidence="4" id="KW-0812">Transmembrane</keyword>
<feature type="region of interest" description="Disordered" evidence="10">
    <location>
        <begin position="53"/>
        <end position="81"/>
    </location>
</feature>
<dbReference type="Proteomes" id="UP000222542">
    <property type="component" value="Unassembled WGS sequence"/>
</dbReference>
<dbReference type="FunFam" id="3.80.10.10:FF:000383">
    <property type="entry name" value="Leucine-rich repeat receptor protein kinase EMS1"/>
    <property type="match status" value="1"/>
</dbReference>
<dbReference type="InterPro" id="IPR055414">
    <property type="entry name" value="LRR_R13L4/SHOC2-like"/>
</dbReference>
<dbReference type="FunFam" id="3.80.10.10:FF:000041">
    <property type="entry name" value="LRR receptor-like serine/threonine-protein kinase ERECTA"/>
    <property type="match status" value="1"/>
</dbReference>
<evidence type="ECO:0000256" key="4">
    <source>
        <dbReference type="ARBA" id="ARBA00022692"/>
    </source>
</evidence>
<keyword evidence="9" id="KW-0325">Glycoprotein</keyword>
<dbReference type="Gene3D" id="3.80.10.10">
    <property type="entry name" value="Ribonuclease Inhibitor"/>
    <property type="match status" value="3"/>
</dbReference>
<evidence type="ECO:0000313" key="12">
    <source>
        <dbReference type="EMBL" id="PHT63595.1"/>
    </source>
</evidence>
<evidence type="ECO:0000313" key="13">
    <source>
        <dbReference type="Proteomes" id="UP000222542"/>
    </source>
</evidence>
<keyword evidence="8" id="KW-0472">Membrane</keyword>
<dbReference type="GO" id="GO:0004672">
    <property type="term" value="F:protein kinase activity"/>
    <property type="evidence" value="ECO:0000318"/>
    <property type="project" value="GO_Central"/>
</dbReference>
<dbReference type="PANTHER" id="PTHR27008:SF585">
    <property type="entry name" value="PROTEIN KINASE DOMAIN-CONTAINING PROTEIN"/>
    <property type="match status" value="1"/>
</dbReference>
<accession>A0A2G2Y1H3</accession>
<protein>
    <recommendedName>
        <fullName evidence="11">Disease resistance R13L4/SHOC-2-like LRR domain-containing protein</fullName>
    </recommendedName>
</protein>
<evidence type="ECO:0000256" key="8">
    <source>
        <dbReference type="ARBA" id="ARBA00023136"/>
    </source>
</evidence>
<evidence type="ECO:0000256" key="7">
    <source>
        <dbReference type="ARBA" id="ARBA00022989"/>
    </source>
</evidence>
<dbReference type="GO" id="GO:0005886">
    <property type="term" value="C:plasma membrane"/>
    <property type="evidence" value="ECO:0007669"/>
    <property type="project" value="UniProtKB-SubCell"/>
</dbReference>
<reference evidence="12 13" key="1">
    <citation type="journal article" date="2014" name="Nat. Genet.">
        <title>Genome sequence of the hot pepper provides insights into the evolution of pungency in Capsicum species.</title>
        <authorList>
            <person name="Kim S."/>
            <person name="Park M."/>
            <person name="Yeom S.I."/>
            <person name="Kim Y.M."/>
            <person name="Lee J.M."/>
            <person name="Lee H.A."/>
            <person name="Seo E."/>
            <person name="Choi J."/>
            <person name="Cheong K."/>
            <person name="Kim K.T."/>
            <person name="Jung K."/>
            <person name="Lee G.W."/>
            <person name="Oh S.K."/>
            <person name="Bae C."/>
            <person name="Kim S.B."/>
            <person name="Lee H.Y."/>
            <person name="Kim S.Y."/>
            <person name="Kim M.S."/>
            <person name="Kang B.C."/>
            <person name="Jo Y.D."/>
            <person name="Yang H.B."/>
            <person name="Jeong H.J."/>
            <person name="Kang W.H."/>
            <person name="Kwon J.K."/>
            <person name="Shin C."/>
            <person name="Lim J.Y."/>
            <person name="Park J.H."/>
            <person name="Huh J.H."/>
            <person name="Kim J.S."/>
            <person name="Kim B.D."/>
            <person name="Cohen O."/>
            <person name="Paran I."/>
            <person name="Suh M.C."/>
            <person name="Lee S.B."/>
            <person name="Kim Y.K."/>
            <person name="Shin Y."/>
            <person name="Noh S.J."/>
            <person name="Park J."/>
            <person name="Seo Y.S."/>
            <person name="Kwon S.Y."/>
            <person name="Kim H.A."/>
            <person name="Park J.M."/>
            <person name="Kim H.J."/>
            <person name="Choi S.B."/>
            <person name="Bosland P.W."/>
            <person name="Reeves G."/>
            <person name="Jo S.H."/>
            <person name="Lee B.W."/>
            <person name="Cho H.T."/>
            <person name="Choi H.S."/>
            <person name="Lee M.S."/>
            <person name="Yu Y."/>
            <person name="Do Choi Y."/>
            <person name="Park B.S."/>
            <person name="van Deynze A."/>
            <person name="Ashrafi H."/>
            <person name="Hill T."/>
            <person name="Kim W.T."/>
            <person name="Pai H.S."/>
            <person name="Ahn H.K."/>
            <person name="Yeam I."/>
            <person name="Giovannoni J.J."/>
            <person name="Rose J.K."/>
            <person name="Sorensen I."/>
            <person name="Lee S.J."/>
            <person name="Kim R.W."/>
            <person name="Choi I.Y."/>
            <person name="Choi B.S."/>
            <person name="Lim J.S."/>
            <person name="Lee Y.H."/>
            <person name="Choi D."/>
        </authorList>
    </citation>
    <scope>NUCLEOTIDE SEQUENCE [LARGE SCALE GENOMIC DNA]</scope>
    <source>
        <strain evidence="13">cv. CM334</strain>
    </source>
</reference>
<dbReference type="PANTHER" id="PTHR27008">
    <property type="entry name" value="OS04G0122200 PROTEIN"/>
    <property type="match status" value="1"/>
</dbReference>
<keyword evidence="13" id="KW-1185">Reference proteome</keyword>
<feature type="domain" description="Disease resistance R13L4/SHOC-2-like LRR" evidence="11">
    <location>
        <begin position="321"/>
        <end position="448"/>
    </location>
</feature>
<proteinExistence type="predicted"/>
<name>A0A2G2Y1H3_CAPAN</name>
<dbReference type="STRING" id="4072.A0A2G2Y1H3"/>
<keyword evidence="3" id="KW-0433">Leucine-rich repeat</keyword>
<dbReference type="Pfam" id="PF23598">
    <property type="entry name" value="LRR_14"/>
    <property type="match status" value="1"/>
</dbReference>
<gene>
    <name evidence="12" type="ORF">T459_32530</name>
</gene>
<evidence type="ECO:0000256" key="9">
    <source>
        <dbReference type="ARBA" id="ARBA00023180"/>
    </source>
</evidence>
<evidence type="ECO:0000259" key="11">
    <source>
        <dbReference type="Pfam" id="PF23598"/>
    </source>
</evidence>
<evidence type="ECO:0000256" key="1">
    <source>
        <dbReference type="ARBA" id="ARBA00004236"/>
    </source>
</evidence>
<evidence type="ECO:0000256" key="3">
    <source>
        <dbReference type="ARBA" id="ARBA00022614"/>
    </source>
</evidence>
<keyword evidence="2" id="KW-1003">Cell membrane</keyword>
<dbReference type="Pfam" id="PF00560">
    <property type="entry name" value="LRR_1"/>
    <property type="match status" value="3"/>
</dbReference>
<comment type="caution">
    <text evidence="12">The sequence shown here is derived from an EMBL/GenBank/DDBJ whole genome shotgun (WGS) entry which is preliminary data.</text>
</comment>
<keyword evidence="6" id="KW-0677">Repeat</keyword>
<evidence type="ECO:0000256" key="10">
    <source>
        <dbReference type="SAM" id="MobiDB-lite"/>
    </source>
</evidence>
<comment type="subcellular location">
    <subcellularLocation>
        <location evidence="1">Cell membrane</location>
    </subcellularLocation>
</comment>
<dbReference type="EMBL" id="AYRZ02000027">
    <property type="protein sequence ID" value="PHT63595.1"/>
    <property type="molecule type" value="Genomic_DNA"/>
</dbReference>
<dbReference type="AlphaFoldDB" id="A0A2G2Y1H3"/>
<dbReference type="InterPro" id="IPR032675">
    <property type="entry name" value="LRR_dom_sf"/>
</dbReference>
<dbReference type="Gramene" id="PHT63595">
    <property type="protein sequence ID" value="PHT63595"/>
    <property type="gene ID" value="T459_32530"/>
</dbReference>
<organism evidence="12 13">
    <name type="scientific">Capsicum annuum</name>
    <name type="common">Capsicum pepper</name>
    <dbReference type="NCBI Taxonomy" id="4072"/>
    <lineage>
        <taxon>Eukaryota</taxon>
        <taxon>Viridiplantae</taxon>
        <taxon>Streptophyta</taxon>
        <taxon>Embryophyta</taxon>
        <taxon>Tracheophyta</taxon>
        <taxon>Spermatophyta</taxon>
        <taxon>Magnoliopsida</taxon>
        <taxon>eudicotyledons</taxon>
        <taxon>Gunneridae</taxon>
        <taxon>Pentapetalae</taxon>
        <taxon>asterids</taxon>
        <taxon>lamiids</taxon>
        <taxon>Solanales</taxon>
        <taxon>Solanaceae</taxon>
        <taxon>Solanoideae</taxon>
        <taxon>Capsiceae</taxon>
        <taxon>Capsicum</taxon>
    </lineage>
</organism>